<comment type="caution">
    <text evidence="1">The sequence shown here is derived from an EMBL/GenBank/DDBJ whole genome shotgun (WGS) entry which is preliminary data.</text>
</comment>
<name>V8NB60_OPHHA</name>
<organism evidence="1 2">
    <name type="scientific">Ophiophagus hannah</name>
    <name type="common">King cobra</name>
    <name type="synonym">Naja hannah</name>
    <dbReference type="NCBI Taxonomy" id="8665"/>
    <lineage>
        <taxon>Eukaryota</taxon>
        <taxon>Metazoa</taxon>
        <taxon>Chordata</taxon>
        <taxon>Craniata</taxon>
        <taxon>Vertebrata</taxon>
        <taxon>Euteleostomi</taxon>
        <taxon>Lepidosauria</taxon>
        <taxon>Squamata</taxon>
        <taxon>Bifurcata</taxon>
        <taxon>Unidentata</taxon>
        <taxon>Episquamata</taxon>
        <taxon>Toxicofera</taxon>
        <taxon>Serpentes</taxon>
        <taxon>Colubroidea</taxon>
        <taxon>Elapidae</taxon>
        <taxon>Elapinae</taxon>
        <taxon>Ophiophagus</taxon>
    </lineage>
</organism>
<feature type="non-terminal residue" evidence="1">
    <location>
        <position position="1"/>
    </location>
</feature>
<accession>V8NB60</accession>
<reference evidence="1 2" key="1">
    <citation type="journal article" date="2013" name="Proc. Natl. Acad. Sci. U.S.A.">
        <title>The king cobra genome reveals dynamic gene evolution and adaptation in the snake venom system.</title>
        <authorList>
            <person name="Vonk F.J."/>
            <person name="Casewell N.R."/>
            <person name="Henkel C.V."/>
            <person name="Heimberg A.M."/>
            <person name="Jansen H.J."/>
            <person name="McCleary R.J."/>
            <person name="Kerkkamp H.M."/>
            <person name="Vos R.A."/>
            <person name="Guerreiro I."/>
            <person name="Calvete J.J."/>
            <person name="Wuster W."/>
            <person name="Woods A.E."/>
            <person name="Logan J.M."/>
            <person name="Harrison R.A."/>
            <person name="Castoe T.A."/>
            <person name="de Koning A.P."/>
            <person name="Pollock D.D."/>
            <person name="Yandell M."/>
            <person name="Calderon D."/>
            <person name="Renjifo C."/>
            <person name="Currier R.B."/>
            <person name="Salgado D."/>
            <person name="Pla D."/>
            <person name="Sanz L."/>
            <person name="Hyder A.S."/>
            <person name="Ribeiro J.M."/>
            <person name="Arntzen J.W."/>
            <person name="van den Thillart G.E."/>
            <person name="Boetzer M."/>
            <person name="Pirovano W."/>
            <person name="Dirks R.P."/>
            <person name="Spaink H.P."/>
            <person name="Duboule D."/>
            <person name="McGlinn E."/>
            <person name="Kini R.M."/>
            <person name="Richardson M.K."/>
        </authorList>
    </citation>
    <scope>NUCLEOTIDE SEQUENCE</scope>
    <source>
        <tissue evidence="1">Blood</tissue>
    </source>
</reference>
<evidence type="ECO:0000313" key="1">
    <source>
        <dbReference type="EMBL" id="ETE59181.1"/>
    </source>
</evidence>
<evidence type="ECO:0000313" key="2">
    <source>
        <dbReference type="Proteomes" id="UP000018936"/>
    </source>
</evidence>
<feature type="non-terminal residue" evidence="1">
    <location>
        <position position="298"/>
    </location>
</feature>
<keyword evidence="2" id="KW-1185">Reference proteome</keyword>
<proteinExistence type="predicted"/>
<dbReference type="OrthoDB" id="61560at2759"/>
<dbReference type="Proteomes" id="UP000018936">
    <property type="component" value="Unassembled WGS sequence"/>
</dbReference>
<gene>
    <name evidence="1" type="primary">Fbxl13</name>
    <name evidence="1" type="ORF">L345_15092</name>
</gene>
<dbReference type="AlphaFoldDB" id="V8NB60"/>
<protein>
    <submittedName>
        <fullName evidence="1">F-box/LRR-repeat protein 13</fullName>
    </submittedName>
</protein>
<dbReference type="EMBL" id="AZIM01005799">
    <property type="protein sequence ID" value="ETE59181.1"/>
    <property type="molecule type" value="Genomic_DNA"/>
</dbReference>
<sequence length="298" mass="35635">MKNVRQRNDEGRNEDNTKHALALLGGLLIMCPEDPLRFLEEKIKEMMERGLYGIIWNMCIDPELSLKLRVLSETYLHTLLGLDDDQLMTTELCDRAWDFYSTNLKRKCFEYKTDELTLLHDLSLFNYCSAWIQYCEEKKAAEELLQKKLAAARHYYDCRLLKLAMRTWYEWVNSRKELHKPWSYKAFFTPQICGKDFLSFPNPVLESEELLFVQPEKEARERRHSERHRSSIAPKHLFEELPTFYMKTGREYFFWMDAFGIICQVPVSRKLQHRYKRFHLTVAVPGVVVQTQVTYERH</sequence>